<dbReference type="PROSITE" id="PS51257">
    <property type="entry name" value="PROKAR_LIPOPROTEIN"/>
    <property type="match status" value="1"/>
</dbReference>
<dbReference type="AlphaFoldDB" id="A0A1N7IZU9"/>
<organism evidence="1 2">
    <name type="scientific">Neptunomonas antarctica</name>
    <dbReference type="NCBI Taxonomy" id="619304"/>
    <lineage>
        <taxon>Bacteria</taxon>
        <taxon>Pseudomonadati</taxon>
        <taxon>Pseudomonadota</taxon>
        <taxon>Gammaproteobacteria</taxon>
        <taxon>Oceanospirillales</taxon>
        <taxon>Oceanospirillaceae</taxon>
        <taxon>Neptunomonas</taxon>
    </lineage>
</organism>
<reference evidence="2" key="1">
    <citation type="submission" date="2017-01" db="EMBL/GenBank/DDBJ databases">
        <authorList>
            <person name="Varghese N."/>
            <person name="Submissions S."/>
        </authorList>
    </citation>
    <scope>NUCLEOTIDE SEQUENCE [LARGE SCALE GENOMIC DNA]</scope>
    <source>
        <strain evidence="2">DSM 22306</strain>
    </source>
</reference>
<accession>A0A1N7IZU9</accession>
<gene>
    <name evidence="1" type="ORF">SAMN05421760_101387</name>
</gene>
<dbReference type="OrthoDB" id="6121585at2"/>
<dbReference type="RefSeq" id="WP_054342587.1">
    <property type="nucleotide sequence ID" value="NZ_FTOE01000001.1"/>
</dbReference>
<evidence type="ECO:0008006" key="3">
    <source>
        <dbReference type="Google" id="ProtNLM"/>
    </source>
</evidence>
<proteinExistence type="predicted"/>
<evidence type="ECO:0000313" key="2">
    <source>
        <dbReference type="Proteomes" id="UP000185999"/>
    </source>
</evidence>
<dbReference type="Pfam" id="PF20487">
    <property type="entry name" value="DUF6726"/>
    <property type="match status" value="1"/>
</dbReference>
<dbReference type="EMBL" id="FTOE01000001">
    <property type="protein sequence ID" value="SIS42526.1"/>
    <property type="molecule type" value="Genomic_DNA"/>
</dbReference>
<keyword evidence="2" id="KW-1185">Reference proteome</keyword>
<sequence>MKPLIIVLLALALQGCFLTKVVTVPLRVGGAIISIVPVVGNVADAAIDTTADAIDLVPL</sequence>
<dbReference type="InterPro" id="IPR046613">
    <property type="entry name" value="DUF6726"/>
</dbReference>
<name>A0A1N7IZU9_9GAMM</name>
<protein>
    <recommendedName>
        <fullName evidence="3">Lipoprotein</fullName>
    </recommendedName>
</protein>
<evidence type="ECO:0000313" key="1">
    <source>
        <dbReference type="EMBL" id="SIS42526.1"/>
    </source>
</evidence>
<dbReference type="Proteomes" id="UP000185999">
    <property type="component" value="Unassembled WGS sequence"/>
</dbReference>